<name>A0A077ZTS4_STYLE</name>
<reference evidence="1 2" key="1">
    <citation type="submission" date="2014-06" db="EMBL/GenBank/DDBJ databases">
        <authorList>
            <person name="Swart Estienne"/>
        </authorList>
    </citation>
    <scope>NUCLEOTIDE SEQUENCE [LARGE SCALE GENOMIC DNA]</scope>
    <source>
        <strain evidence="1 2">130c</strain>
    </source>
</reference>
<dbReference type="Proteomes" id="UP000039865">
    <property type="component" value="Unassembled WGS sequence"/>
</dbReference>
<dbReference type="EMBL" id="CCKQ01001855">
    <property type="protein sequence ID" value="CDW72954.1"/>
    <property type="molecule type" value="Genomic_DNA"/>
</dbReference>
<evidence type="ECO:0000313" key="2">
    <source>
        <dbReference type="Proteomes" id="UP000039865"/>
    </source>
</evidence>
<dbReference type="InParanoid" id="A0A077ZTS4"/>
<sequence>MLPRQTAVCELNGRKSYPLIAFDREIQLQVPQKLQRAILHEGFLKGNGHEEHSRSDSNFIYIRMLPKTKKVYMTLNRTTVLFIPQSEAFQLSSAGFKYSIIVVIVLLAELDQVYLADFDLIQICSRGQAAKSKKSNTMYNQYNNLELMFKLIKSNDVRNNFSLKFYSQLRNFILYSSFLFILDNYKYIIIL</sequence>
<accession>A0A077ZTS4</accession>
<organism evidence="1 2">
    <name type="scientific">Stylonychia lemnae</name>
    <name type="common">Ciliate</name>
    <dbReference type="NCBI Taxonomy" id="5949"/>
    <lineage>
        <taxon>Eukaryota</taxon>
        <taxon>Sar</taxon>
        <taxon>Alveolata</taxon>
        <taxon>Ciliophora</taxon>
        <taxon>Intramacronucleata</taxon>
        <taxon>Spirotrichea</taxon>
        <taxon>Stichotrichia</taxon>
        <taxon>Sporadotrichida</taxon>
        <taxon>Oxytrichidae</taxon>
        <taxon>Stylonychinae</taxon>
        <taxon>Stylonychia</taxon>
    </lineage>
</organism>
<keyword evidence="2" id="KW-1185">Reference proteome</keyword>
<proteinExistence type="predicted"/>
<gene>
    <name evidence="1" type="primary">Contig1219.g1327</name>
    <name evidence="1" type="ORF">STYLEM_1922</name>
</gene>
<evidence type="ECO:0000313" key="1">
    <source>
        <dbReference type="EMBL" id="CDW72954.1"/>
    </source>
</evidence>
<protein>
    <submittedName>
        <fullName evidence="1">Uncharacterized protein</fullName>
    </submittedName>
</protein>
<dbReference type="AlphaFoldDB" id="A0A077ZTS4"/>